<evidence type="ECO:0000313" key="1">
    <source>
        <dbReference type="EMBL" id="KAK7016193.1"/>
    </source>
</evidence>
<reference evidence="1 2" key="1">
    <citation type="submission" date="2023-11" db="EMBL/GenBank/DDBJ databases">
        <title>Halocaridina rubra genome assembly.</title>
        <authorList>
            <person name="Smith C."/>
        </authorList>
    </citation>
    <scope>NUCLEOTIDE SEQUENCE [LARGE SCALE GENOMIC DNA]</scope>
    <source>
        <strain evidence="1">EP-1</strain>
        <tissue evidence="1">Whole</tissue>
    </source>
</reference>
<comment type="caution">
    <text evidence="1">The sequence shown here is derived from an EMBL/GenBank/DDBJ whole genome shotgun (WGS) entry which is preliminary data.</text>
</comment>
<name>A0AAN8ZVR2_HALRR</name>
<gene>
    <name evidence="1" type="ORF">SK128_007949</name>
</gene>
<dbReference type="Proteomes" id="UP001381693">
    <property type="component" value="Unassembled WGS sequence"/>
</dbReference>
<dbReference type="AlphaFoldDB" id="A0AAN8ZVR2"/>
<keyword evidence="2" id="KW-1185">Reference proteome</keyword>
<evidence type="ECO:0000313" key="2">
    <source>
        <dbReference type="Proteomes" id="UP001381693"/>
    </source>
</evidence>
<protein>
    <submittedName>
        <fullName evidence="1">Uncharacterized protein</fullName>
    </submittedName>
</protein>
<proteinExistence type="predicted"/>
<organism evidence="1 2">
    <name type="scientific">Halocaridina rubra</name>
    <name type="common">Hawaiian red shrimp</name>
    <dbReference type="NCBI Taxonomy" id="373956"/>
    <lineage>
        <taxon>Eukaryota</taxon>
        <taxon>Metazoa</taxon>
        <taxon>Ecdysozoa</taxon>
        <taxon>Arthropoda</taxon>
        <taxon>Crustacea</taxon>
        <taxon>Multicrustacea</taxon>
        <taxon>Malacostraca</taxon>
        <taxon>Eumalacostraca</taxon>
        <taxon>Eucarida</taxon>
        <taxon>Decapoda</taxon>
        <taxon>Pleocyemata</taxon>
        <taxon>Caridea</taxon>
        <taxon>Atyoidea</taxon>
        <taxon>Atyidae</taxon>
        <taxon>Halocaridina</taxon>
    </lineage>
</organism>
<accession>A0AAN8ZVR2</accession>
<dbReference type="EMBL" id="JAXCGZ010023169">
    <property type="protein sequence ID" value="KAK7016193.1"/>
    <property type="molecule type" value="Genomic_DNA"/>
</dbReference>
<feature type="non-terminal residue" evidence="1">
    <location>
        <position position="1"/>
    </location>
</feature>
<sequence>LPKGPRPGKFYLTSTGTFCCRGIVHVLLGRDSLKRLLGVARTWPPTRRDQRWVVPHAPWHQCHHV</sequence>